<dbReference type="GO" id="GO:0015986">
    <property type="term" value="P:proton motive force-driven ATP synthesis"/>
    <property type="evidence" value="ECO:0007669"/>
    <property type="project" value="InterPro"/>
</dbReference>
<evidence type="ECO:0000256" key="4">
    <source>
        <dbReference type="ARBA" id="ARBA00022547"/>
    </source>
</evidence>
<comment type="subcellular location">
    <subcellularLocation>
        <location evidence="1">Mitochondrion inner membrane</location>
    </subcellularLocation>
</comment>
<gene>
    <name evidence="10" type="ORF">g.4154</name>
</gene>
<evidence type="ECO:0000256" key="9">
    <source>
        <dbReference type="ARBA" id="ARBA00023136"/>
    </source>
</evidence>
<dbReference type="PANTHER" id="PTHR12441:SF10">
    <property type="entry name" value="ATP SYNTHASE-COUPLING FACTOR 6, MITOCHONDRIAL"/>
    <property type="match status" value="1"/>
</dbReference>
<keyword evidence="3" id="KW-0813">Transport</keyword>
<evidence type="ECO:0000256" key="8">
    <source>
        <dbReference type="ARBA" id="ARBA00023128"/>
    </source>
</evidence>
<keyword evidence="6" id="KW-0999">Mitochondrion inner membrane</keyword>
<dbReference type="GO" id="GO:0045259">
    <property type="term" value="C:proton-transporting ATP synthase complex"/>
    <property type="evidence" value="ECO:0007669"/>
    <property type="project" value="UniProtKB-KW"/>
</dbReference>
<dbReference type="EMBL" id="GEDC01029991">
    <property type="protein sequence ID" value="JAS07307.1"/>
    <property type="molecule type" value="Transcribed_RNA"/>
</dbReference>
<keyword evidence="9" id="KW-0472">Membrane</keyword>
<organism evidence="10">
    <name type="scientific">Clastoptera arizonana</name>
    <name type="common">Arizona spittle bug</name>
    <dbReference type="NCBI Taxonomy" id="38151"/>
    <lineage>
        <taxon>Eukaryota</taxon>
        <taxon>Metazoa</taxon>
        <taxon>Ecdysozoa</taxon>
        <taxon>Arthropoda</taxon>
        <taxon>Hexapoda</taxon>
        <taxon>Insecta</taxon>
        <taxon>Pterygota</taxon>
        <taxon>Neoptera</taxon>
        <taxon>Paraneoptera</taxon>
        <taxon>Hemiptera</taxon>
        <taxon>Auchenorrhyncha</taxon>
        <taxon>Cercopoidea</taxon>
        <taxon>Clastopteridae</taxon>
        <taxon>Clastoptera</taxon>
    </lineage>
</organism>
<dbReference type="GO" id="GO:0015078">
    <property type="term" value="F:proton transmembrane transporter activity"/>
    <property type="evidence" value="ECO:0007669"/>
    <property type="project" value="InterPro"/>
</dbReference>
<dbReference type="PANTHER" id="PTHR12441">
    <property type="entry name" value="ATP SYNTHASE COUPLING FACTOR 6, MITOCHONDRIAL"/>
    <property type="match status" value="1"/>
</dbReference>
<keyword evidence="8" id="KW-0496">Mitochondrion</keyword>
<keyword evidence="4" id="KW-0138">CF(0)</keyword>
<dbReference type="InterPro" id="IPR036204">
    <property type="entry name" value="ATP_synth_f6_sf_mt"/>
</dbReference>
<dbReference type="AlphaFoldDB" id="A0A1B6C1C8"/>
<evidence type="ECO:0000256" key="7">
    <source>
        <dbReference type="ARBA" id="ARBA00023065"/>
    </source>
</evidence>
<accession>A0A1B6C1C8</accession>
<sequence>MQAQTFVRAKVALPVIVRRNFGLFVPAFQKASDPIQQLFVDKIKEYKQKSSGGKLVDPTPEIERELKSELERVSKQYGGGAGVDMTKFPEFKFTDPVIDPIK</sequence>
<keyword evidence="5" id="KW-0375">Hydrogen ion transport</keyword>
<reference evidence="10" key="1">
    <citation type="submission" date="2015-12" db="EMBL/GenBank/DDBJ databases">
        <title>De novo transcriptome assembly of four potential Pierce s Disease insect vectors from Arizona vineyards.</title>
        <authorList>
            <person name="Tassone E.E."/>
        </authorList>
    </citation>
    <scope>NUCLEOTIDE SEQUENCE</scope>
</reference>
<evidence type="ECO:0000256" key="1">
    <source>
        <dbReference type="ARBA" id="ARBA00004273"/>
    </source>
</evidence>
<dbReference type="SUPFAM" id="SSF111357">
    <property type="entry name" value="Mitochondrial ATP synthase coupling factor 6"/>
    <property type="match status" value="1"/>
</dbReference>
<evidence type="ECO:0000256" key="6">
    <source>
        <dbReference type="ARBA" id="ARBA00022792"/>
    </source>
</evidence>
<evidence type="ECO:0000313" key="10">
    <source>
        <dbReference type="EMBL" id="JAS07307.1"/>
    </source>
</evidence>
<dbReference type="Gene3D" id="1.10.246.110">
    <property type="entry name" value="Mitochondrial ATP synthase-coupling factor 6"/>
    <property type="match status" value="1"/>
</dbReference>
<dbReference type="FunFam" id="1.10.246.110:FF:000001">
    <property type="entry name" value="ATP synthase-coupling factor 6, mitochondrial"/>
    <property type="match status" value="1"/>
</dbReference>
<keyword evidence="7" id="KW-0406">Ion transport</keyword>
<comment type="similarity">
    <text evidence="2">Belongs to the eukaryotic ATPase subunit F6 family.</text>
</comment>
<evidence type="ECO:0000256" key="3">
    <source>
        <dbReference type="ARBA" id="ARBA00022448"/>
    </source>
</evidence>
<evidence type="ECO:0000256" key="5">
    <source>
        <dbReference type="ARBA" id="ARBA00022781"/>
    </source>
</evidence>
<dbReference type="InterPro" id="IPR008387">
    <property type="entry name" value="ATP_synth_f6_mt"/>
</dbReference>
<dbReference type="PIRSF" id="PIRSF002455">
    <property type="entry name" value="ATP_synthase_coupling_factor_6"/>
    <property type="match status" value="1"/>
</dbReference>
<protein>
    <submittedName>
        <fullName evidence="10">Uncharacterized protein</fullName>
    </submittedName>
</protein>
<dbReference type="GO" id="GO:0005743">
    <property type="term" value="C:mitochondrial inner membrane"/>
    <property type="evidence" value="ECO:0007669"/>
    <property type="project" value="UniProtKB-SubCell"/>
</dbReference>
<evidence type="ECO:0000256" key="2">
    <source>
        <dbReference type="ARBA" id="ARBA00007346"/>
    </source>
</evidence>
<dbReference type="Pfam" id="PF05511">
    <property type="entry name" value="ATP-synt_F6"/>
    <property type="match status" value="1"/>
</dbReference>
<proteinExistence type="inferred from homology"/>
<name>A0A1B6C1C8_9HEMI</name>